<dbReference type="PRINTS" id="PR00081">
    <property type="entry name" value="GDHRDH"/>
</dbReference>
<dbReference type="Gene3D" id="3.40.50.720">
    <property type="entry name" value="NAD(P)-binding Rossmann-like Domain"/>
    <property type="match status" value="1"/>
</dbReference>
<dbReference type="GO" id="GO:0016616">
    <property type="term" value="F:oxidoreductase activity, acting on the CH-OH group of donors, NAD or NADP as acceptor"/>
    <property type="evidence" value="ECO:0007669"/>
    <property type="project" value="TreeGrafter"/>
</dbReference>
<comment type="caution">
    <text evidence="5">The sequence shown here is derived from an EMBL/GenBank/DDBJ whole genome shotgun (WGS) entry which is preliminary data.</text>
</comment>
<dbReference type="GO" id="GO:0006633">
    <property type="term" value="P:fatty acid biosynthetic process"/>
    <property type="evidence" value="ECO:0007669"/>
    <property type="project" value="TreeGrafter"/>
</dbReference>
<dbReference type="InterPro" id="IPR036291">
    <property type="entry name" value="NAD(P)-bd_dom_sf"/>
</dbReference>
<dbReference type="PANTHER" id="PTHR42760">
    <property type="entry name" value="SHORT-CHAIN DEHYDROGENASES/REDUCTASES FAMILY MEMBER"/>
    <property type="match status" value="1"/>
</dbReference>
<evidence type="ECO:0000256" key="2">
    <source>
        <dbReference type="ARBA" id="ARBA00022857"/>
    </source>
</evidence>
<dbReference type="Pfam" id="PF00106">
    <property type="entry name" value="adh_short"/>
    <property type="match status" value="1"/>
</dbReference>
<dbReference type="AlphaFoldDB" id="A0A8K0W1K4"/>
<evidence type="ECO:0008006" key="7">
    <source>
        <dbReference type="Google" id="ProtNLM"/>
    </source>
</evidence>
<dbReference type="OrthoDB" id="1669814at2759"/>
<proteinExistence type="inferred from homology"/>
<dbReference type="PRINTS" id="PR00080">
    <property type="entry name" value="SDRFAMILY"/>
</dbReference>
<keyword evidence="2" id="KW-0521">NADP</keyword>
<organism evidence="5 6">
    <name type="scientific">Paraphoma chrysanthemicola</name>
    <dbReference type="NCBI Taxonomy" id="798071"/>
    <lineage>
        <taxon>Eukaryota</taxon>
        <taxon>Fungi</taxon>
        <taxon>Dikarya</taxon>
        <taxon>Ascomycota</taxon>
        <taxon>Pezizomycotina</taxon>
        <taxon>Dothideomycetes</taxon>
        <taxon>Pleosporomycetidae</taxon>
        <taxon>Pleosporales</taxon>
        <taxon>Pleosporineae</taxon>
        <taxon>Phaeosphaeriaceae</taxon>
        <taxon>Paraphoma</taxon>
    </lineage>
</organism>
<dbReference type="GO" id="GO:0048038">
    <property type="term" value="F:quinone binding"/>
    <property type="evidence" value="ECO:0007669"/>
    <property type="project" value="TreeGrafter"/>
</dbReference>
<dbReference type="PANTHER" id="PTHR42760:SF133">
    <property type="entry name" value="3-OXOACYL-[ACYL-CARRIER-PROTEIN] REDUCTASE"/>
    <property type="match status" value="1"/>
</dbReference>
<evidence type="ECO:0000256" key="1">
    <source>
        <dbReference type="ARBA" id="ARBA00006484"/>
    </source>
</evidence>
<evidence type="ECO:0000256" key="3">
    <source>
        <dbReference type="ARBA" id="ARBA00023002"/>
    </source>
</evidence>
<dbReference type="SUPFAM" id="SSF51735">
    <property type="entry name" value="NAD(P)-binding Rossmann-fold domains"/>
    <property type="match status" value="1"/>
</dbReference>
<evidence type="ECO:0000313" key="5">
    <source>
        <dbReference type="EMBL" id="KAH7089977.1"/>
    </source>
</evidence>
<keyword evidence="3" id="KW-0560">Oxidoreductase</keyword>
<sequence>MSISGLQNKVVVVTGCSSGIGLATARLFLERQALVFGIDVGAIPQKLADEHQTFTFHQTNLTATKAVDEAISRCHQQYGRIDVLVNCAGVSDGWSSADSIHEDEWERVMAINLTAPIRLMKAVLPFMKDQKSGSIVNVASKAGVSGASAGIAYTASKHGLVGATKNVAWRFHQEGIRCNAVLPGGVATNIANSVEMNHFDSAGFNTFFPTVQLHVSKDSEGTPVPVIGVDDVARGIAFLASDEAKMINGALIPIDNAWSTI</sequence>
<protein>
    <recommendedName>
        <fullName evidence="7">NAD(P)-binding protein</fullName>
    </recommendedName>
</protein>
<dbReference type="InterPro" id="IPR002347">
    <property type="entry name" value="SDR_fam"/>
</dbReference>
<name>A0A8K0W1K4_9PLEO</name>
<keyword evidence="6" id="KW-1185">Reference proteome</keyword>
<accession>A0A8K0W1K4</accession>
<reference evidence="5" key="1">
    <citation type="journal article" date="2021" name="Nat. Commun.">
        <title>Genetic determinants of endophytism in the Arabidopsis root mycobiome.</title>
        <authorList>
            <person name="Mesny F."/>
            <person name="Miyauchi S."/>
            <person name="Thiergart T."/>
            <person name="Pickel B."/>
            <person name="Atanasova L."/>
            <person name="Karlsson M."/>
            <person name="Huettel B."/>
            <person name="Barry K.W."/>
            <person name="Haridas S."/>
            <person name="Chen C."/>
            <person name="Bauer D."/>
            <person name="Andreopoulos W."/>
            <person name="Pangilinan J."/>
            <person name="LaButti K."/>
            <person name="Riley R."/>
            <person name="Lipzen A."/>
            <person name="Clum A."/>
            <person name="Drula E."/>
            <person name="Henrissat B."/>
            <person name="Kohler A."/>
            <person name="Grigoriev I.V."/>
            <person name="Martin F.M."/>
            <person name="Hacquard S."/>
        </authorList>
    </citation>
    <scope>NUCLEOTIDE SEQUENCE</scope>
    <source>
        <strain evidence="5">MPI-SDFR-AT-0120</strain>
    </source>
</reference>
<dbReference type="Proteomes" id="UP000813461">
    <property type="component" value="Unassembled WGS sequence"/>
</dbReference>
<dbReference type="CDD" id="cd05233">
    <property type="entry name" value="SDR_c"/>
    <property type="match status" value="1"/>
</dbReference>
<gene>
    <name evidence="5" type="ORF">FB567DRAFT_439645</name>
</gene>
<dbReference type="EMBL" id="JAGMVJ010000006">
    <property type="protein sequence ID" value="KAH7089977.1"/>
    <property type="molecule type" value="Genomic_DNA"/>
</dbReference>
<evidence type="ECO:0000256" key="4">
    <source>
        <dbReference type="RuleBase" id="RU000363"/>
    </source>
</evidence>
<evidence type="ECO:0000313" key="6">
    <source>
        <dbReference type="Proteomes" id="UP000813461"/>
    </source>
</evidence>
<dbReference type="FunFam" id="3.40.50.720:FF:000084">
    <property type="entry name" value="Short-chain dehydrogenase reductase"/>
    <property type="match status" value="1"/>
</dbReference>
<comment type="similarity">
    <text evidence="1 4">Belongs to the short-chain dehydrogenases/reductases (SDR) family.</text>
</comment>